<accession>A0AAN6U776</accession>
<feature type="region of interest" description="Disordered" evidence="1">
    <location>
        <begin position="156"/>
        <end position="201"/>
    </location>
</feature>
<dbReference type="AlphaFoldDB" id="A0AAN6U776"/>
<keyword evidence="2" id="KW-0472">Membrane</keyword>
<dbReference type="GeneID" id="87832794"/>
<feature type="region of interest" description="Disordered" evidence="1">
    <location>
        <begin position="479"/>
        <end position="510"/>
    </location>
</feature>
<comment type="caution">
    <text evidence="3">The sequence shown here is derived from an EMBL/GenBank/DDBJ whole genome shotgun (WGS) entry which is preliminary data.</text>
</comment>
<dbReference type="RefSeq" id="XP_062651056.1">
    <property type="nucleotide sequence ID" value="XM_062796026.1"/>
</dbReference>
<feature type="transmembrane region" description="Helical" evidence="2">
    <location>
        <begin position="341"/>
        <end position="358"/>
    </location>
</feature>
<dbReference type="EMBL" id="MU853224">
    <property type="protein sequence ID" value="KAK4127285.1"/>
    <property type="molecule type" value="Genomic_DNA"/>
</dbReference>
<evidence type="ECO:0000256" key="2">
    <source>
        <dbReference type="SAM" id="Phobius"/>
    </source>
</evidence>
<keyword evidence="4" id="KW-1185">Reference proteome</keyword>
<organism evidence="3 4">
    <name type="scientific">Parathielavia appendiculata</name>
    <dbReference type="NCBI Taxonomy" id="2587402"/>
    <lineage>
        <taxon>Eukaryota</taxon>
        <taxon>Fungi</taxon>
        <taxon>Dikarya</taxon>
        <taxon>Ascomycota</taxon>
        <taxon>Pezizomycotina</taxon>
        <taxon>Sordariomycetes</taxon>
        <taxon>Sordariomycetidae</taxon>
        <taxon>Sordariales</taxon>
        <taxon>Chaetomiaceae</taxon>
        <taxon>Parathielavia</taxon>
    </lineage>
</organism>
<sequence length="510" mass="57265">MAEQEAGPTGPFAWFPWGRQDLPGWRFDVITLLAVIGESSVAEHAQTLTASSLCLLPRIIPAPQALLRPARPQRMPEYTAKMAGVYGGVVLDTVGFFANIMHPLDDLKPFAFKVLEIKHTHLTARRPVAVSANVKKRLIARVTDALQTLWGRMRRKEEDEASNGGPHVHVAPDADADPERGQHPMVPISTSPSPPPDPLTPLPRTQTLSERFSDMLTNPTMVNSEERYAVPPAYYSPVHILSIFSFLLTITIIIAAAMWNDGTAIVAIACIALAGTVVCYASLWRPILMNRRTTNKVPRGDVVIRTREGAFLLIKCTEEVARELYSGTEECRYVSTKYHRAFMGLGMVLLMVSVVLLGNCMWNSQVFIGSSYILLNGLYWLMGLLPQEYFWDLGRYDVRDVTPEDAKWADETTSDNPREGTPSFTRTLWYAIRETKHGAWVERSGAMPGTDQWKEWLKEAVEAAWNNDRTWEAVRRKNEIMKDTLDPTSPTSLRHPADRAEQRAPLQEVQ</sequence>
<evidence type="ECO:0000313" key="3">
    <source>
        <dbReference type="EMBL" id="KAK4127285.1"/>
    </source>
</evidence>
<keyword evidence="2" id="KW-0812">Transmembrane</keyword>
<reference evidence="3" key="1">
    <citation type="journal article" date="2023" name="Mol. Phylogenet. Evol.">
        <title>Genome-scale phylogeny and comparative genomics of the fungal order Sordariales.</title>
        <authorList>
            <person name="Hensen N."/>
            <person name="Bonometti L."/>
            <person name="Westerberg I."/>
            <person name="Brannstrom I.O."/>
            <person name="Guillou S."/>
            <person name="Cros-Aarteil S."/>
            <person name="Calhoun S."/>
            <person name="Haridas S."/>
            <person name="Kuo A."/>
            <person name="Mondo S."/>
            <person name="Pangilinan J."/>
            <person name="Riley R."/>
            <person name="LaButti K."/>
            <person name="Andreopoulos B."/>
            <person name="Lipzen A."/>
            <person name="Chen C."/>
            <person name="Yan M."/>
            <person name="Daum C."/>
            <person name="Ng V."/>
            <person name="Clum A."/>
            <person name="Steindorff A."/>
            <person name="Ohm R.A."/>
            <person name="Martin F."/>
            <person name="Silar P."/>
            <person name="Natvig D.O."/>
            <person name="Lalanne C."/>
            <person name="Gautier V."/>
            <person name="Ament-Velasquez S.L."/>
            <person name="Kruys A."/>
            <person name="Hutchinson M.I."/>
            <person name="Powell A.J."/>
            <person name="Barry K."/>
            <person name="Miller A.N."/>
            <person name="Grigoriev I.V."/>
            <person name="Debuchy R."/>
            <person name="Gladieux P."/>
            <person name="Hiltunen Thoren M."/>
            <person name="Johannesson H."/>
        </authorList>
    </citation>
    <scope>NUCLEOTIDE SEQUENCE</scope>
    <source>
        <strain evidence="3">CBS 731.68</strain>
    </source>
</reference>
<feature type="transmembrane region" description="Helical" evidence="2">
    <location>
        <begin position="238"/>
        <end position="259"/>
    </location>
</feature>
<feature type="transmembrane region" description="Helical" evidence="2">
    <location>
        <begin position="265"/>
        <end position="283"/>
    </location>
</feature>
<dbReference type="Proteomes" id="UP001302602">
    <property type="component" value="Unassembled WGS sequence"/>
</dbReference>
<feature type="compositionally biased region" description="Pro residues" evidence="1">
    <location>
        <begin position="192"/>
        <end position="201"/>
    </location>
</feature>
<keyword evidence="2" id="KW-1133">Transmembrane helix</keyword>
<evidence type="ECO:0000313" key="4">
    <source>
        <dbReference type="Proteomes" id="UP001302602"/>
    </source>
</evidence>
<reference evidence="3" key="2">
    <citation type="submission" date="2023-05" db="EMBL/GenBank/DDBJ databases">
        <authorList>
            <consortium name="Lawrence Berkeley National Laboratory"/>
            <person name="Steindorff A."/>
            <person name="Hensen N."/>
            <person name="Bonometti L."/>
            <person name="Westerberg I."/>
            <person name="Brannstrom I.O."/>
            <person name="Guillou S."/>
            <person name="Cros-Aarteil S."/>
            <person name="Calhoun S."/>
            <person name="Haridas S."/>
            <person name="Kuo A."/>
            <person name="Mondo S."/>
            <person name="Pangilinan J."/>
            <person name="Riley R."/>
            <person name="Labutti K."/>
            <person name="Andreopoulos B."/>
            <person name="Lipzen A."/>
            <person name="Chen C."/>
            <person name="Yanf M."/>
            <person name="Daum C."/>
            <person name="Ng V."/>
            <person name="Clum A."/>
            <person name="Ohm R."/>
            <person name="Martin F."/>
            <person name="Silar P."/>
            <person name="Natvig D."/>
            <person name="Lalanne C."/>
            <person name="Gautier V."/>
            <person name="Ament-Velasquez S.L."/>
            <person name="Kruys A."/>
            <person name="Hutchinson M.I."/>
            <person name="Powell A.J."/>
            <person name="Barry K."/>
            <person name="Miller A.N."/>
            <person name="Grigoriev I.V."/>
            <person name="Debuchy R."/>
            <person name="Gladieux P."/>
            <person name="Thoren M.H."/>
            <person name="Johannesson H."/>
        </authorList>
    </citation>
    <scope>NUCLEOTIDE SEQUENCE</scope>
    <source>
        <strain evidence="3">CBS 731.68</strain>
    </source>
</reference>
<protein>
    <submittedName>
        <fullName evidence="3">Uncharacterized protein</fullName>
    </submittedName>
</protein>
<gene>
    <name evidence="3" type="ORF">N657DRAFT_677927</name>
</gene>
<proteinExistence type="predicted"/>
<evidence type="ECO:0000256" key="1">
    <source>
        <dbReference type="SAM" id="MobiDB-lite"/>
    </source>
</evidence>
<name>A0AAN6U776_9PEZI</name>